<sequence>MSVIFTFPVLTTSQKQSPRLKTERPRERERERDRCVWLPRKTGDLSSHCKGYFKVSTFALQLFVVLTNRGD</sequence>
<dbReference type="Proteomes" id="UP001060215">
    <property type="component" value="Chromosome 14"/>
</dbReference>
<gene>
    <name evidence="1" type="ORF">LOK49_LG13G00877</name>
</gene>
<name>A0ACC0FHM4_9ERIC</name>
<proteinExistence type="predicted"/>
<comment type="caution">
    <text evidence="1">The sequence shown here is derived from an EMBL/GenBank/DDBJ whole genome shotgun (WGS) entry which is preliminary data.</text>
</comment>
<protein>
    <submittedName>
        <fullName evidence="1">Uncharacterized protein</fullName>
    </submittedName>
</protein>
<reference evidence="1 2" key="1">
    <citation type="journal article" date="2022" name="Plant J.">
        <title>Chromosome-level genome of Camellia lanceoleosa provides a valuable resource for understanding genome evolution and self-incompatibility.</title>
        <authorList>
            <person name="Gong W."/>
            <person name="Xiao S."/>
            <person name="Wang L."/>
            <person name="Liao Z."/>
            <person name="Chang Y."/>
            <person name="Mo W."/>
            <person name="Hu G."/>
            <person name="Li W."/>
            <person name="Zhao G."/>
            <person name="Zhu H."/>
            <person name="Hu X."/>
            <person name="Ji K."/>
            <person name="Xiang X."/>
            <person name="Song Q."/>
            <person name="Yuan D."/>
            <person name="Jin S."/>
            <person name="Zhang L."/>
        </authorList>
    </citation>
    <scope>NUCLEOTIDE SEQUENCE [LARGE SCALE GENOMIC DNA]</scope>
    <source>
        <strain evidence="1">SQ_2022a</strain>
    </source>
</reference>
<evidence type="ECO:0000313" key="1">
    <source>
        <dbReference type="EMBL" id="KAI7988053.1"/>
    </source>
</evidence>
<organism evidence="1 2">
    <name type="scientific">Camellia lanceoleosa</name>
    <dbReference type="NCBI Taxonomy" id="1840588"/>
    <lineage>
        <taxon>Eukaryota</taxon>
        <taxon>Viridiplantae</taxon>
        <taxon>Streptophyta</taxon>
        <taxon>Embryophyta</taxon>
        <taxon>Tracheophyta</taxon>
        <taxon>Spermatophyta</taxon>
        <taxon>Magnoliopsida</taxon>
        <taxon>eudicotyledons</taxon>
        <taxon>Gunneridae</taxon>
        <taxon>Pentapetalae</taxon>
        <taxon>asterids</taxon>
        <taxon>Ericales</taxon>
        <taxon>Theaceae</taxon>
        <taxon>Camellia</taxon>
    </lineage>
</organism>
<evidence type="ECO:0000313" key="2">
    <source>
        <dbReference type="Proteomes" id="UP001060215"/>
    </source>
</evidence>
<accession>A0ACC0FHM4</accession>
<dbReference type="EMBL" id="CM045771">
    <property type="protein sequence ID" value="KAI7988053.1"/>
    <property type="molecule type" value="Genomic_DNA"/>
</dbReference>
<keyword evidence="2" id="KW-1185">Reference proteome</keyword>